<dbReference type="RefSeq" id="WP_154318426.1">
    <property type="nucleotide sequence ID" value="NZ_CAJGAA010000002.1"/>
</dbReference>
<sequence length="315" mass="35207">MKQRLKLALFVFLLISLFPLYQLFQIYQSSQSFSAQADAEEYRYRLVLISPYLGDAYWNQVIKGVEAAARKLQVSLDIKGTNLPDNEELQKAMNMAISSQVDGIMLLGIDDPSFSEMIQKSTMKGIPVVTIMADLQGSLRKSFIGSNHYETGLELGNYIKKAVKNNETIGIIKGNNVTSIETQRIKGLKDSLKASSIKLVETDRQHAEEQTNDLLNQYPSMKMLIGTGIDDGDLIVRTIESRSALSGFEIYTFDDTQETMNLLRSGKISGTIHHSHSLMGVKSVETIVKWLEKEDLPLPVSTYTETNVITEGSRP</sequence>
<evidence type="ECO:0000313" key="6">
    <source>
        <dbReference type="Proteomes" id="UP000441585"/>
    </source>
</evidence>
<keyword evidence="3" id="KW-0732">Signal</keyword>
<dbReference type="SUPFAM" id="SSF53822">
    <property type="entry name" value="Periplasmic binding protein-like I"/>
    <property type="match status" value="1"/>
</dbReference>
<dbReference type="Proteomes" id="UP000441585">
    <property type="component" value="Unassembled WGS sequence"/>
</dbReference>
<dbReference type="Gene3D" id="3.40.50.2300">
    <property type="match status" value="2"/>
</dbReference>
<evidence type="ECO:0000259" key="4">
    <source>
        <dbReference type="Pfam" id="PF13407"/>
    </source>
</evidence>
<keyword evidence="6" id="KW-1185">Reference proteome</keyword>
<proteinExistence type="inferred from homology"/>
<dbReference type="PANTHER" id="PTHR46847">
    <property type="entry name" value="D-ALLOSE-BINDING PERIPLASMIC PROTEIN-RELATED"/>
    <property type="match status" value="1"/>
</dbReference>
<comment type="similarity">
    <text evidence="2">Belongs to the bacterial solute-binding protein 2 family.</text>
</comment>
<evidence type="ECO:0000256" key="3">
    <source>
        <dbReference type="ARBA" id="ARBA00022729"/>
    </source>
</evidence>
<feature type="domain" description="Periplasmic binding protein" evidence="4">
    <location>
        <begin position="47"/>
        <end position="294"/>
    </location>
</feature>
<gene>
    <name evidence="5" type="ORF">GJU41_09465</name>
</gene>
<evidence type="ECO:0000313" key="5">
    <source>
        <dbReference type="EMBL" id="MRX54199.1"/>
    </source>
</evidence>
<dbReference type="Pfam" id="PF13407">
    <property type="entry name" value="Peripla_BP_4"/>
    <property type="match status" value="1"/>
</dbReference>
<dbReference type="EMBL" id="WKKF01000002">
    <property type="protein sequence ID" value="MRX54199.1"/>
    <property type="molecule type" value="Genomic_DNA"/>
</dbReference>
<dbReference type="GO" id="GO:0030313">
    <property type="term" value="C:cell envelope"/>
    <property type="evidence" value="ECO:0007669"/>
    <property type="project" value="UniProtKB-SubCell"/>
</dbReference>
<dbReference type="InterPro" id="IPR025997">
    <property type="entry name" value="SBP_2_dom"/>
</dbReference>
<dbReference type="InterPro" id="IPR028082">
    <property type="entry name" value="Peripla_BP_I"/>
</dbReference>
<name>A0A6I2M8P6_9BACI</name>
<accession>A0A6I2M8P6</accession>
<evidence type="ECO:0000256" key="1">
    <source>
        <dbReference type="ARBA" id="ARBA00004196"/>
    </source>
</evidence>
<organism evidence="5 6">
    <name type="scientific">Metabacillus idriensis</name>
    <dbReference type="NCBI Taxonomy" id="324768"/>
    <lineage>
        <taxon>Bacteria</taxon>
        <taxon>Bacillati</taxon>
        <taxon>Bacillota</taxon>
        <taxon>Bacilli</taxon>
        <taxon>Bacillales</taxon>
        <taxon>Bacillaceae</taxon>
        <taxon>Metabacillus</taxon>
    </lineage>
</organism>
<reference evidence="5 6" key="1">
    <citation type="submission" date="2019-11" db="EMBL/GenBank/DDBJ databases">
        <title>Bacillus idriensis genome.</title>
        <authorList>
            <person name="Konopka E.N."/>
            <person name="Newman J.D."/>
        </authorList>
    </citation>
    <scope>NUCLEOTIDE SEQUENCE [LARGE SCALE GENOMIC DNA]</scope>
    <source>
        <strain evidence="5 6">DSM 19097</strain>
    </source>
</reference>
<comment type="subcellular location">
    <subcellularLocation>
        <location evidence="1">Cell envelope</location>
    </subcellularLocation>
</comment>
<dbReference type="AlphaFoldDB" id="A0A6I2M8P6"/>
<protein>
    <submittedName>
        <fullName evidence="5">Substrate-binding domain-containing protein</fullName>
    </submittedName>
</protein>
<dbReference type="PANTHER" id="PTHR46847:SF1">
    <property type="entry name" value="D-ALLOSE-BINDING PERIPLASMIC PROTEIN-RELATED"/>
    <property type="match status" value="1"/>
</dbReference>
<evidence type="ECO:0000256" key="2">
    <source>
        <dbReference type="ARBA" id="ARBA00007639"/>
    </source>
</evidence>
<comment type="caution">
    <text evidence="5">The sequence shown here is derived from an EMBL/GenBank/DDBJ whole genome shotgun (WGS) entry which is preliminary data.</text>
</comment>
<dbReference type="GO" id="GO:0030246">
    <property type="term" value="F:carbohydrate binding"/>
    <property type="evidence" value="ECO:0007669"/>
    <property type="project" value="UniProtKB-ARBA"/>
</dbReference>